<dbReference type="EMBL" id="JAUBDH010000007">
    <property type="protein sequence ID" value="MDW0110662.1"/>
    <property type="molecule type" value="Genomic_DNA"/>
</dbReference>
<organism evidence="1 2">
    <name type="scientific">Sporosarcina aquimarina</name>
    <dbReference type="NCBI Taxonomy" id="114975"/>
    <lineage>
        <taxon>Bacteria</taxon>
        <taxon>Bacillati</taxon>
        <taxon>Bacillota</taxon>
        <taxon>Bacilli</taxon>
        <taxon>Bacillales</taxon>
        <taxon>Caryophanaceae</taxon>
        <taxon>Sporosarcina</taxon>
    </lineage>
</organism>
<evidence type="ECO:0000313" key="2">
    <source>
        <dbReference type="Proteomes" id="UP001280629"/>
    </source>
</evidence>
<proteinExistence type="predicted"/>
<evidence type="ECO:0000313" key="1">
    <source>
        <dbReference type="EMBL" id="MDW0110662.1"/>
    </source>
</evidence>
<accession>A0ABU4G4V3</accession>
<keyword evidence="2" id="KW-1185">Reference proteome</keyword>
<reference evidence="1 2" key="1">
    <citation type="submission" date="2023-06" db="EMBL/GenBank/DDBJ databases">
        <title>Sporosarcina sp. nov., isolated from Korean traditional fermented seafood 'Jeotgal'.</title>
        <authorList>
            <person name="Yang A.-I."/>
            <person name="Shin N.-R."/>
        </authorList>
    </citation>
    <scope>NUCLEOTIDE SEQUENCE [LARGE SCALE GENOMIC DNA]</scope>
    <source>
        <strain evidence="1 2">KCTC3840</strain>
    </source>
</reference>
<dbReference type="RefSeq" id="WP_317936229.1">
    <property type="nucleotide sequence ID" value="NZ_JAUBDH010000007.1"/>
</dbReference>
<dbReference type="Proteomes" id="UP001280629">
    <property type="component" value="Unassembled WGS sequence"/>
</dbReference>
<comment type="caution">
    <text evidence="1">The sequence shown here is derived from an EMBL/GenBank/DDBJ whole genome shotgun (WGS) entry which is preliminary data.</text>
</comment>
<gene>
    <name evidence="1" type="ORF">QT716_11505</name>
</gene>
<protein>
    <recommendedName>
        <fullName evidence="3">Phage-Barnase-EndoU-ColicinE5/D-RelE like nuclease 4 domain-containing protein</fullName>
    </recommendedName>
</protein>
<sequence>MDILANASHFYTEFMKYEFTFIFGDKKRNQHIINIVAKSEHFPHVVGLDKLKDIKGSIYKNHNKDQIINGIENGGITISQLEKSSHYTHEELEHSVEKRIEFLPFLMPIINFGLNKEEVTFNFIKNRAYSKIDAEYLIRFKIINDSQEYYLNLFLKKDKLSANYIPISFFPRIDQKYEKSQTRLTLLYKSRKAINITEELYIREGFIPDDLDNEK</sequence>
<name>A0ABU4G4V3_9BACL</name>
<evidence type="ECO:0008006" key="3">
    <source>
        <dbReference type="Google" id="ProtNLM"/>
    </source>
</evidence>